<dbReference type="Proteomes" id="UP001501218">
    <property type="component" value="Unassembled WGS sequence"/>
</dbReference>
<dbReference type="EMBL" id="BAAARA010000002">
    <property type="protein sequence ID" value="GAA2334009.1"/>
    <property type="molecule type" value="Genomic_DNA"/>
</dbReference>
<gene>
    <name evidence="2" type="ORF">GCM10009854_06850</name>
</gene>
<evidence type="ECO:0000313" key="2">
    <source>
        <dbReference type="EMBL" id="GAA2334009.1"/>
    </source>
</evidence>
<dbReference type="InterPro" id="IPR037119">
    <property type="entry name" value="Haem_oxidase_HugZ-like_sf"/>
</dbReference>
<feature type="domain" description="DUF2470" evidence="1">
    <location>
        <begin position="173"/>
        <end position="240"/>
    </location>
</feature>
<reference evidence="2 3" key="1">
    <citation type="journal article" date="2019" name="Int. J. Syst. Evol. Microbiol.">
        <title>The Global Catalogue of Microorganisms (GCM) 10K type strain sequencing project: providing services to taxonomists for standard genome sequencing and annotation.</title>
        <authorList>
            <consortium name="The Broad Institute Genomics Platform"/>
            <consortium name="The Broad Institute Genome Sequencing Center for Infectious Disease"/>
            <person name="Wu L."/>
            <person name="Ma J."/>
        </authorList>
    </citation>
    <scope>NUCLEOTIDE SEQUENCE [LARGE SCALE GENOMIC DNA]</scope>
    <source>
        <strain evidence="2 3">JCM 16221</strain>
    </source>
</reference>
<sequence>MGETKTRRPARPSAAERARSIAKRGGKAALLQSGASAERVTPHLHHVHPDGTATILLPDDHPMIGAAWHAPRGEVAAVLELADPTPVRLREPVRGLLWLTGWLRLLDPDEAHHEALSVVDDRPDPRLLDAGHTAKVLRLESASMVLADAEGTSSIEAPDFRSANPDPFCTYEDAWLRHLEGSHRDVVGLLARHLPENLRGGHIRPLGLDRYGLRLRVESADGDHDVRLGFSQPTDTTEHLGRELRRLVGCPFLAEQRRGEP</sequence>
<proteinExistence type="predicted"/>
<dbReference type="SUPFAM" id="SSF50475">
    <property type="entry name" value="FMN-binding split barrel"/>
    <property type="match status" value="1"/>
</dbReference>
<dbReference type="InterPro" id="IPR019595">
    <property type="entry name" value="DUF2470"/>
</dbReference>
<dbReference type="Gene3D" id="3.20.180.10">
    <property type="entry name" value="PNP-oxidase-like"/>
    <property type="match status" value="1"/>
</dbReference>
<keyword evidence="3" id="KW-1185">Reference proteome</keyword>
<comment type="caution">
    <text evidence="2">The sequence shown here is derived from an EMBL/GenBank/DDBJ whole genome shotgun (WGS) entry which is preliminary data.</text>
</comment>
<dbReference type="Pfam" id="PF10615">
    <property type="entry name" value="DUF2470"/>
    <property type="match status" value="1"/>
</dbReference>
<name>A0ABN3FN91_9PSEU</name>
<accession>A0ABN3FN91</accession>
<organism evidence="2 3">
    <name type="scientific">Saccharopolyspora halophila</name>
    <dbReference type="NCBI Taxonomy" id="405551"/>
    <lineage>
        <taxon>Bacteria</taxon>
        <taxon>Bacillati</taxon>
        <taxon>Actinomycetota</taxon>
        <taxon>Actinomycetes</taxon>
        <taxon>Pseudonocardiales</taxon>
        <taxon>Pseudonocardiaceae</taxon>
        <taxon>Saccharopolyspora</taxon>
    </lineage>
</organism>
<protein>
    <submittedName>
        <fullName evidence="2">DUF2470 domain-containing protein</fullName>
    </submittedName>
</protein>
<evidence type="ECO:0000313" key="3">
    <source>
        <dbReference type="Proteomes" id="UP001501218"/>
    </source>
</evidence>
<dbReference type="RefSeq" id="WP_344126423.1">
    <property type="nucleotide sequence ID" value="NZ_BAAARA010000002.1"/>
</dbReference>
<evidence type="ECO:0000259" key="1">
    <source>
        <dbReference type="Pfam" id="PF10615"/>
    </source>
</evidence>